<dbReference type="Proteomes" id="UP001501175">
    <property type="component" value="Unassembled WGS sequence"/>
</dbReference>
<name>A0ABP8NIH5_9BACT</name>
<dbReference type="EMBL" id="BAABHD010000083">
    <property type="protein sequence ID" value="GAA4467887.1"/>
    <property type="molecule type" value="Genomic_DNA"/>
</dbReference>
<dbReference type="PANTHER" id="PTHR34235">
    <property type="entry name" value="SLR1203 PROTEIN-RELATED"/>
    <property type="match status" value="1"/>
</dbReference>
<accession>A0ABP8NIH5</accession>
<evidence type="ECO:0008006" key="3">
    <source>
        <dbReference type="Google" id="ProtNLM"/>
    </source>
</evidence>
<reference evidence="2" key="1">
    <citation type="journal article" date="2019" name="Int. J. Syst. Evol. Microbiol.">
        <title>The Global Catalogue of Microorganisms (GCM) 10K type strain sequencing project: providing services to taxonomists for standard genome sequencing and annotation.</title>
        <authorList>
            <consortium name="The Broad Institute Genomics Platform"/>
            <consortium name="The Broad Institute Genome Sequencing Center for Infectious Disease"/>
            <person name="Wu L."/>
            <person name="Ma J."/>
        </authorList>
    </citation>
    <scope>NUCLEOTIDE SEQUENCE [LARGE SCALE GENOMIC DNA]</scope>
    <source>
        <strain evidence="2">JCM 17927</strain>
    </source>
</reference>
<organism evidence="1 2">
    <name type="scientific">Nibrella saemangeumensis</name>
    <dbReference type="NCBI Taxonomy" id="1084526"/>
    <lineage>
        <taxon>Bacteria</taxon>
        <taxon>Pseudomonadati</taxon>
        <taxon>Bacteroidota</taxon>
        <taxon>Cytophagia</taxon>
        <taxon>Cytophagales</taxon>
        <taxon>Spirosomataceae</taxon>
        <taxon>Nibrella</taxon>
    </lineage>
</organism>
<dbReference type="PANTHER" id="PTHR34235:SF4">
    <property type="entry name" value="SLR0291 PROTEIN"/>
    <property type="match status" value="1"/>
</dbReference>
<dbReference type="InterPro" id="IPR002636">
    <property type="entry name" value="DUF29"/>
</dbReference>
<keyword evidence="2" id="KW-1185">Reference proteome</keyword>
<comment type="caution">
    <text evidence="1">The sequence shown here is derived from an EMBL/GenBank/DDBJ whole genome shotgun (WGS) entry which is preliminary data.</text>
</comment>
<protein>
    <recommendedName>
        <fullName evidence="3">DUF29 domain-containing protein</fullName>
    </recommendedName>
</protein>
<dbReference type="Gene3D" id="1.20.1220.20">
    <property type="entry name" value="Uncharcterised protein PF01724"/>
    <property type="match status" value="1"/>
</dbReference>
<sequence length="146" mass="17424">MKPDWQDLIVNSHLETVGAIRKLLDDKEYEEAREGLDELYEAMSKAERRALISQLRRLMLHILKWRYQPDKRTTSWVRSIVSARQEIRELQEDTPVLTNSYIEEIWHKAFAGAVEEAKAEMNLSRKDKFEPAELTWREVFEDEYLL</sequence>
<dbReference type="Pfam" id="PF01724">
    <property type="entry name" value="DUF29"/>
    <property type="match status" value="1"/>
</dbReference>
<evidence type="ECO:0000313" key="1">
    <source>
        <dbReference type="EMBL" id="GAA4467887.1"/>
    </source>
</evidence>
<dbReference type="RefSeq" id="WP_345248702.1">
    <property type="nucleotide sequence ID" value="NZ_BAABHD010000083.1"/>
</dbReference>
<proteinExistence type="predicted"/>
<evidence type="ECO:0000313" key="2">
    <source>
        <dbReference type="Proteomes" id="UP001501175"/>
    </source>
</evidence>
<gene>
    <name evidence="1" type="ORF">GCM10023189_52320</name>
</gene>